<gene>
    <name evidence="3" type="ORF">J2Z43_002798</name>
</gene>
<feature type="transmembrane region" description="Helical" evidence="2">
    <location>
        <begin position="124"/>
        <end position="146"/>
    </location>
</feature>
<dbReference type="NCBIfam" id="TIGR02893">
    <property type="entry name" value="spore_yabQ"/>
    <property type="match status" value="1"/>
</dbReference>
<feature type="transmembrane region" description="Helical" evidence="2">
    <location>
        <begin position="12"/>
        <end position="31"/>
    </location>
</feature>
<evidence type="ECO:0000256" key="2">
    <source>
        <dbReference type="SAM" id="Phobius"/>
    </source>
</evidence>
<feature type="transmembrane region" description="Helical" evidence="2">
    <location>
        <begin position="43"/>
        <end position="63"/>
    </location>
</feature>
<dbReference type="Proteomes" id="UP000767291">
    <property type="component" value="Unassembled WGS sequence"/>
</dbReference>
<dbReference type="Pfam" id="PF09578">
    <property type="entry name" value="Spore_YabQ"/>
    <property type="match status" value="1"/>
</dbReference>
<feature type="compositionally biased region" description="Basic residues" evidence="1">
    <location>
        <begin position="175"/>
        <end position="186"/>
    </location>
</feature>
<accession>A0ABS4EEH8</accession>
<name>A0ABS4EEH8_9FIRM</name>
<dbReference type="EMBL" id="JAGGJX010000008">
    <property type="protein sequence ID" value="MBP1856346.1"/>
    <property type="molecule type" value="Genomic_DNA"/>
</dbReference>
<keyword evidence="2" id="KW-0472">Membrane</keyword>
<feature type="transmembrane region" description="Helical" evidence="2">
    <location>
        <begin position="99"/>
        <end position="118"/>
    </location>
</feature>
<protein>
    <submittedName>
        <fullName evidence="3">Spore cortex biosynthesis protein YabQ</fullName>
    </submittedName>
</protein>
<evidence type="ECO:0000256" key="1">
    <source>
        <dbReference type="SAM" id="MobiDB-lite"/>
    </source>
</evidence>
<comment type="caution">
    <text evidence="3">The sequence shown here is derived from an EMBL/GenBank/DDBJ whole genome shotgun (WGS) entry which is preliminary data.</text>
</comment>
<feature type="compositionally biased region" description="Basic residues" evidence="1">
    <location>
        <begin position="193"/>
        <end position="213"/>
    </location>
</feature>
<dbReference type="RefSeq" id="WP_209457667.1">
    <property type="nucleotide sequence ID" value="NZ_BAAACS010000005.1"/>
</dbReference>
<keyword evidence="2" id="KW-1133">Transmembrane helix</keyword>
<organism evidence="3 4">
    <name type="scientific">Metaclostridioides mangenotii</name>
    <dbReference type="NCBI Taxonomy" id="1540"/>
    <lineage>
        <taxon>Bacteria</taxon>
        <taxon>Bacillati</taxon>
        <taxon>Bacillota</taxon>
        <taxon>Clostridia</taxon>
        <taxon>Peptostreptococcales</taxon>
        <taxon>Peptostreptococcaceae</taxon>
        <taxon>Metaclostridioides</taxon>
    </lineage>
</organism>
<keyword evidence="4" id="KW-1185">Reference proteome</keyword>
<proteinExistence type="predicted"/>
<keyword evidence="2" id="KW-0812">Transmembrane</keyword>
<evidence type="ECO:0000313" key="4">
    <source>
        <dbReference type="Proteomes" id="UP000767291"/>
    </source>
</evidence>
<reference evidence="3 4" key="1">
    <citation type="submission" date="2021-03" db="EMBL/GenBank/DDBJ databases">
        <title>Genomic Encyclopedia of Type Strains, Phase IV (KMG-IV): sequencing the most valuable type-strain genomes for metagenomic binning, comparative biology and taxonomic classification.</title>
        <authorList>
            <person name="Goeker M."/>
        </authorList>
    </citation>
    <scope>NUCLEOTIDE SEQUENCE [LARGE SCALE GENOMIC DNA]</scope>
    <source>
        <strain evidence="3 4">DSM 1289</strain>
    </source>
</reference>
<feature type="compositionally biased region" description="Basic residues" evidence="1">
    <location>
        <begin position="156"/>
        <end position="167"/>
    </location>
</feature>
<feature type="region of interest" description="Disordered" evidence="1">
    <location>
        <begin position="156"/>
        <end position="213"/>
    </location>
</feature>
<evidence type="ECO:0000313" key="3">
    <source>
        <dbReference type="EMBL" id="MBP1856346.1"/>
    </source>
</evidence>
<dbReference type="InterPro" id="IPR019074">
    <property type="entry name" value="YabQ"/>
</dbReference>
<feature type="transmembrane region" description="Helical" evidence="2">
    <location>
        <begin position="69"/>
        <end position="87"/>
    </location>
</feature>
<sequence length="213" mass="25242">MIPFTQDVGVFYATIYGGIIIGVLFDFYRALKINFKFMSYFSVFFDIVFWLFTTLVIFLTINLTEFFDLRYYHFVALIVGFLIYYNTISKYILSFISKIICFTANLFKKVVLSLVAFINNLYYVIIYSLHLLFDIIFYIPNIIVGVKKGIGKKYKKQKKVKNKKPKKSEKLDKPKKIKKSEKMKKSKTMDKSKKAKKKDKQHKQKKLKKSKKI</sequence>